<evidence type="ECO:0000313" key="3">
    <source>
        <dbReference type="EMBL" id="AMR81605.1"/>
    </source>
</evidence>
<keyword evidence="4" id="KW-1185">Reference proteome</keyword>
<evidence type="ECO:0000256" key="1">
    <source>
        <dbReference type="SAM" id="Phobius"/>
    </source>
</evidence>
<dbReference type="EMBL" id="CP014845">
    <property type="protein sequence ID" value="AMR81605.1"/>
    <property type="molecule type" value="Genomic_DNA"/>
</dbReference>
<dbReference type="RefSeq" id="WP_062803401.1">
    <property type="nucleotide sequence ID" value="NZ_CP014845.1"/>
</dbReference>
<feature type="transmembrane region" description="Helical" evidence="1">
    <location>
        <begin position="130"/>
        <end position="149"/>
    </location>
</feature>
<name>A0A142JU43_9BURK</name>
<dbReference type="OrthoDB" id="6183775at2"/>
<keyword evidence="1" id="KW-0472">Membrane</keyword>
<dbReference type="Proteomes" id="UP000075238">
    <property type="component" value="Chromosome 2"/>
</dbReference>
<gene>
    <name evidence="3" type="ORF">A2G96_27920</name>
</gene>
<dbReference type="InterPro" id="IPR009936">
    <property type="entry name" value="DUF1468"/>
</dbReference>
<accession>A0A142JU43</accession>
<feature type="transmembrane region" description="Helical" evidence="1">
    <location>
        <begin position="96"/>
        <end position="124"/>
    </location>
</feature>
<feature type="domain" description="DUF1468" evidence="2">
    <location>
        <begin position="23"/>
        <end position="158"/>
    </location>
</feature>
<keyword evidence="1" id="KW-1133">Transmembrane helix</keyword>
<proteinExistence type="predicted"/>
<dbReference type="Pfam" id="PF07331">
    <property type="entry name" value="TctB"/>
    <property type="match status" value="1"/>
</dbReference>
<evidence type="ECO:0000313" key="4">
    <source>
        <dbReference type="Proteomes" id="UP000075238"/>
    </source>
</evidence>
<feature type="transmembrane region" description="Helical" evidence="1">
    <location>
        <begin position="21"/>
        <end position="41"/>
    </location>
</feature>
<dbReference type="AlphaFoldDB" id="A0A142JU43"/>
<feature type="transmembrane region" description="Helical" evidence="1">
    <location>
        <begin position="53"/>
        <end position="75"/>
    </location>
</feature>
<sequence length="168" mass="17766">MDSQQEAAHAGAGISVKAVELAVALCLLAGALVVIWSNYAIGAGWAPDGPEAGYFPMRVGIIILVCSVLVGVQALRADRTVVFATWQQLRQVGVILLPLTVYVGLIGLLGIYVASAAFIAGFMVWVGKAAWWKAALTGVGINALLFWIFEIQFRVPLPKGPLEAALGY</sequence>
<protein>
    <submittedName>
        <fullName evidence="3">Small permease of tripartite tricarboxylate transporter</fullName>
    </submittedName>
</protein>
<reference evidence="3 4" key="1">
    <citation type="submission" date="2016-03" db="EMBL/GenBank/DDBJ databases">
        <title>Complete genome sequence of a novel chlorpyrifos degrading bacterium, Cupriavidus nantongensis sp. X1.</title>
        <authorList>
            <person name="Fang L."/>
        </authorList>
    </citation>
    <scope>NUCLEOTIDE SEQUENCE [LARGE SCALE GENOMIC DNA]</scope>
    <source>
        <strain evidence="3 4">X1</strain>
    </source>
</reference>
<dbReference type="KEGG" id="cnan:A2G96_27920"/>
<organism evidence="3 4">
    <name type="scientific">Cupriavidus nantongensis</name>
    <dbReference type="NCBI Taxonomy" id="1796606"/>
    <lineage>
        <taxon>Bacteria</taxon>
        <taxon>Pseudomonadati</taxon>
        <taxon>Pseudomonadota</taxon>
        <taxon>Betaproteobacteria</taxon>
        <taxon>Burkholderiales</taxon>
        <taxon>Burkholderiaceae</taxon>
        <taxon>Cupriavidus</taxon>
    </lineage>
</organism>
<dbReference type="STRING" id="1796606.A2G96_27920"/>
<keyword evidence="1" id="KW-0812">Transmembrane</keyword>
<evidence type="ECO:0000259" key="2">
    <source>
        <dbReference type="Pfam" id="PF07331"/>
    </source>
</evidence>